<dbReference type="Pfam" id="PF12838">
    <property type="entry name" value="Fer4_7"/>
    <property type="match status" value="1"/>
</dbReference>
<dbReference type="PANTHER" id="PTHR42895">
    <property type="entry name" value="IRON-SULFUR CLUSTER-BINDING PROTEIN-RELATED"/>
    <property type="match status" value="1"/>
</dbReference>
<dbReference type="PROSITE" id="PS00198">
    <property type="entry name" value="4FE4S_FER_1"/>
    <property type="match status" value="1"/>
</dbReference>
<dbReference type="PROSITE" id="PS51379">
    <property type="entry name" value="4FE4S_FER_2"/>
    <property type="match status" value="2"/>
</dbReference>
<evidence type="ECO:0000259" key="1">
    <source>
        <dbReference type="PROSITE" id="PS51379"/>
    </source>
</evidence>
<dbReference type="Gene3D" id="3.30.420.480">
    <property type="entry name" value="Domain of unknown function (DUF4445)"/>
    <property type="match status" value="1"/>
</dbReference>
<proteinExistence type="predicted"/>
<dbReference type="InterPro" id="IPR041414">
    <property type="entry name" value="Raco-like_middle"/>
</dbReference>
<dbReference type="SUPFAM" id="SSF54862">
    <property type="entry name" value="4Fe-4S ferredoxins"/>
    <property type="match status" value="1"/>
</dbReference>
<dbReference type="RefSeq" id="WP_135389051.1">
    <property type="nucleotide sequence ID" value="NZ_PGGK01000003.1"/>
</dbReference>
<dbReference type="Proteomes" id="UP000297295">
    <property type="component" value="Unassembled WGS sequence"/>
</dbReference>
<evidence type="ECO:0000313" key="3">
    <source>
        <dbReference type="Proteomes" id="UP000297295"/>
    </source>
</evidence>
<dbReference type="Pfam" id="PF17651">
    <property type="entry name" value="Raco_middle"/>
    <property type="match status" value="1"/>
</dbReference>
<keyword evidence="3" id="KW-1185">Reference proteome</keyword>
<dbReference type="InterPro" id="IPR017896">
    <property type="entry name" value="4Fe4S_Fe-S-bd"/>
</dbReference>
<name>A0A4E0PXA5_9EURY</name>
<feature type="domain" description="4Fe-4S ferredoxin-type" evidence="1">
    <location>
        <begin position="472"/>
        <end position="503"/>
    </location>
</feature>
<accession>A0A4E0PXA5</accession>
<organism evidence="2 3">
    <name type="scientific">Methanolobus halotolerans</name>
    <dbReference type="NCBI Taxonomy" id="2052935"/>
    <lineage>
        <taxon>Archaea</taxon>
        <taxon>Methanobacteriati</taxon>
        <taxon>Methanobacteriota</taxon>
        <taxon>Stenosarchaea group</taxon>
        <taxon>Methanomicrobia</taxon>
        <taxon>Methanosarcinales</taxon>
        <taxon>Methanosarcinaceae</taxon>
        <taxon>Methanolobus</taxon>
    </lineage>
</organism>
<dbReference type="Gene3D" id="3.30.70.20">
    <property type="match status" value="1"/>
</dbReference>
<dbReference type="InterPro" id="IPR026339">
    <property type="entry name" value="RamA_corrin_act"/>
</dbReference>
<feature type="domain" description="4Fe-4S ferredoxin-type" evidence="1">
    <location>
        <begin position="507"/>
        <end position="538"/>
    </location>
</feature>
<dbReference type="GO" id="GO:0016491">
    <property type="term" value="F:oxidoreductase activity"/>
    <property type="evidence" value="ECO:0007669"/>
    <property type="project" value="UniProtKB-ARBA"/>
</dbReference>
<protein>
    <submittedName>
        <fullName evidence="2">Methylamine utilization protein</fullName>
    </submittedName>
</protein>
<dbReference type="InterPro" id="IPR017900">
    <property type="entry name" value="4Fe4S_Fe_S_CS"/>
</dbReference>
<sequence>MYGIAIDMGTSGFRAQLIDLGSSQVLETAMTEKHPLPGGNITDHLDFAITVGESVAHEIIIDTICKLIQSFSIDPAHITKMAVCGNPIQLSFFQNSEIRDLAYAGENMQKRLGIGNIERNARVFPASEIFENRIDMSNCEIIVPPAVRHEIGADALAMMLETDFLEQSTPTIVTDYGTNAEMAIKVGDRIITASAAAGPAIEGQGVSCGMLASPGAISDVNIEGKYWRLTVLDEHMISHPSHLVDPSSGDIVERSTLRPLGITGTGLIACLALAMQTGLIESPPNIKNGRLFLSENIVISENDIKEAGKAIGAIRASQLTLIIEAGIAYEELENMYMTGASGTYVDPRKAMYAGSCPKYSKRIVQFGNTSLALARKILTDSSKLDEVIELSKKIKVDHLMMATSDTFKKFYTCELSYWTEGMDMQSYNRFLKIYKLPALPSPSVFIKPEYEVCLSDDIKDTNPINIRIINDIGVIVEESAINCIMCHQCEKECPEKAIHIVHRDNLIYAEYNAELCLGTSCKRCIGVCPVNAINYRDINTLYERSICPTVQQAASSSVENPSQSTSSD</sequence>
<dbReference type="AlphaFoldDB" id="A0A4E0PXA5"/>
<dbReference type="Pfam" id="PF14574">
    <property type="entry name" value="RACo_C_ter"/>
    <property type="match status" value="1"/>
</dbReference>
<comment type="caution">
    <text evidence="2">The sequence shown here is derived from an EMBL/GenBank/DDBJ whole genome shotgun (WGS) entry which is preliminary data.</text>
</comment>
<evidence type="ECO:0000313" key="2">
    <source>
        <dbReference type="EMBL" id="TGC10671.1"/>
    </source>
</evidence>
<dbReference type="PANTHER" id="PTHR42895:SF2">
    <property type="entry name" value="IRON-SULFUR CLUSTER PROTEIN"/>
    <property type="match status" value="1"/>
</dbReference>
<dbReference type="InterPro" id="IPR027980">
    <property type="entry name" value="RACo_C"/>
</dbReference>
<dbReference type="OrthoDB" id="23478at2157"/>
<dbReference type="InterPro" id="IPR042259">
    <property type="entry name" value="Raco-like_middle_sf"/>
</dbReference>
<dbReference type="EMBL" id="PGGK01000003">
    <property type="protein sequence ID" value="TGC10671.1"/>
    <property type="molecule type" value="Genomic_DNA"/>
</dbReference>
<dbReference type="InterPro" id="IPR052911">
    <property type="entry name" value="Corrinoid_activation_enz"/>
</dbReference>
<gene>
    <name evidence="2" type="ORF">CUN85_04120</name>
</gene>
<reference evidence="2 3" key="1">
    <citation type="submission" date="2017-11" db="EMBL/GenBank/DDBJ databases">
        <title>Isolation and Characterization of Methanogenic Archaea from Saline Meromictic Lake at Siberia.</title>
        <authorList>
            <person name="Shen Y."/>
            <person name="Huang H.-H."/>
            <person name="Lai M.-C."/>
            <person name="Chen S.-C."/>
        </authorList>
    </citation>
    <scope>NUCLEOTIDE SEQUENCE [LARGE SCALE GENOMIC DNA]</scope>
    <source>
        <strain evidence="2 3">SY-01</strain>
    </source>
</reference>
<dbReference type="NCBIfam" id="TIGR04270">
    <property type="entry name" value="Rama_corrin_act"/>
    <property type="match status" value="1"/>
</dbReference>